<feature type="region of interest" description="Disordered" evidence="2">
    <location>
        <begin position="582"/>
        <end position="608"/>
    </location>
</feature>
<dbReference type="EMBL" id="OZ034819">
    <property type="protein sequence ID" value="CAL1396327.1"/>
    <property type="molecule type" value="Genomic_DNA"/>
</dbReference>
<proteinExistence type="predicted"/>
<gene>
    <name evidence="4" type="ORF">LTRI10_LOCUS36704</name>
</gene>
<feature type="region of interest" description="Disordered" evidence="2">
    <location>
        <begin position="397"/>
        <end position="446"/>
    </location>
</feature>
<evidence type="ECO:0000256" key="1">
    <source>
        <dbReference type="PROSITE-ProRule" id="PRU00047"/>
    </source>
</evidence>
<reference evidence="4 5" key="1">
    <citation type="submission" date="2024-04" db="EMBL/GenBank/DDBJ databases">
        <authorList>
            <person name="Fracassetti M."/>
        </authorList>
    </citation>
    <scope>NUCLEOTIDE SEQUENCE [LARGE SCALE GENOMIC DNA]</scope>
</reference>
<feature type="region of interest" description="Disordered" evidence="2">
    <location>
        <begin position="649"/>
        <end position="694"/>
    </location>
</feature>
<dbReference type="InterPro" id="IPR025836">
    <property type="entry name" value="Zn_knuckle_CX2CX4HX4C"/>
</dbReference>
<dbReference type="InterPro" id="IPR001878">
    <property type="entry name" value="Znf_CCHC"/>
</dbReference>
<sequence length="718" mass="80606">MLGGLLWSFPWSVKDPVEFNVSYVSEPCLLQVNTMTCISSDQVVEFSLEEVQATRVHKSRMLIGRLFSGSRLSLTDIRDAVNRLWQGQGRIIVRELKHGLLEFTLPSEATRTWVLQRTPWIVADRVLHLQAWIPRVSQRTFDELAIAPFRVQLWNVQEECCTHQFGRKIVSSTIGRVLEAGVFSCSDTAQKFIKVKALIDFSKPLRSQIMATNDEMGGFWIRFKYEFLPSFCFKCGRVGHARQTCTFDPPTRNEKFGPHMSTKNMGRKIFDGEELRNGSRRHQKSVWINAAAQMNGPGEEIGTKQPMQVDAPTHNTRASMESPKWMGTSLDPFLTTEAQTKKGKSPVGFCVTRSPKIALGRPTRRGKSNHEPKPDPMVMEGPATGRAAVDRLTAAHPTHNPLADRPARAQRVVGRPISAKRVAKDDQGQLGRKRNGRRTARSWDTAAEPIVQMETAPGMVGMSRHRRLILEDESEEEFVVREITSPTCDTQAKEDGGLQRGPMDATVVDAMPLRMIAPDCGSVDIRELNPRETKATQQSVPVIGLDRAKDAAGEQERKEKMEIKRKKGKEALVAIKAIQNSPPAPELWGSEDSSSEEKSCQFEVRRRAPEDKGTLRRLTRSNRVNQVVQAFEKGLAMSDLGSPVGELKRQPPPANLTLGINEYGSNIPDLEKGMKKRHRDESTGEIADIPTPKKQFMEEKEEMDKVEVASLEWPHPIK</sequence>
<organism evidence="4 5">
    <name type="scientific">Linum trigynum</name>
    <dbReference type="NCBI Taxonomy" id="586398"/>
    <lineage>
        <taxon>Eukaryota</taxon>
        <taxon>Viridiplantae</taxon>
        <taxon>Streptophyta</taxon>
        <taxon>Embryophyta</taxon>
        <taxon>Tracheophyta</taxon>
        <taxon>Spermatophyta</taxon>
        <taxon>Magnoliopsida</taxon>
        <taxon>eudicotyledons</taxon>
        <taxon>Gunneridae</taxon>
        <taxon>Pentapetalae</taxon>
        <taxon>rosids</taxon>
        <taxon>fabids</taxon>
        <taxon>Malpighiales</taxon>
        <taxon>Linaceae</taxon>
        <taxon>Linum</taxon>
    </lineage>
</organism>
<dbReference type="InterPro" id="IPR040256">
    <property type="entry name" value="At4g02000-like"/>
</dbReference>
<dbReference type="AlphaFoldDB" id="A0AAV2FE79"/>
<evidence type="ECO:0000313" key="5">
    <source>
        <dbReference type="Proteomes" id="UP001497516"/>
    </source>
</evidence>
<feature type="compositionally biased region" description="Basic residues" evidence="2">
    <location>
        <begin position="431"/>
        <end position="440"/>
    </location>
</feature>
<dbReference type="Proteomes" id="UP001497516">
    <property type="component" value="Chromosome 6"/>
</dbReference>
<keyword evidence="1" id="KW-0863">Zinc-finger</keyword>
<keyword evidence="1" id="KW-0479">Metal-binding</keyword>
<evidence type="ECO:0000256" key="2">
    <source>
        <dbReference type="SAM" id="MobiDB-lite"/>
    </source>
</evidence>
<feature type="region of interest" description="Disordered" evidence="2">
    <location>
        <begin position="358"/>
        <end position="382"/>
    </location>
</feature>
<dbReference type="PANTHER" id="PTHR31286:SF178">
    <property type="entry name" value="DUF4283 DOMAIN-CONTAINING PROTEIN"/>
    <property type="match status" value="1"/>
</dbReference>
<name>A0AAV2FE79_9ROSI</name>
<dbReference type="PANTHER" id="PTHR31286">
    <property type="entry name" value="GLYCINE-RICH CELL WALL STRUCTURAL PROTEIN 1.8-LIKE"/>
    <property type="match status" value="1"/>
</dbReference>
<feature type="domain" description="CCHC-type" evidence="3">
    <location>
        <begin position="232"/>
        <end position="245"/>
    </location>
</feature>
<dbReference type="GO" id="GO:0008270">
    <property type="term" value="F:zinc ion binding"/>
    <property type="evidence" value="ECO:0007669"/>
    <property type="project" value="UniProtKB-KW"/>
</dbReference>
<dbReference type="Pfam" id="PF14111">
    <property type="entry name" value="DUF4283"/>
    <property type="match status" value="1"/>
</dbReference>
<dbReference type="InterPro" id="IPR025558">
    <property type="entry name" value="DUF4283"/>
</dbReference>
<dbReference type="Pfam" id="PF14392">
    <property type="entry name" value="zf-CCHC_4"/>
    <property type="match status" value="1"/>
</dbReference>
<feature type="compositionally biased region" description="Basic and acidic residues" evidence="2">
    <location>
        <begin position="595"/>
        <end position="608"/>
    </location>
</feature>
<dbReference type="PROSITE" id="PS50158">
    <property type="entry name" value="ZF_CCHC"/>
    <property type="match status" value="1"/>
</dbReference>
<evidence type="ECO:0000313" key="4">
    <source>
        <dbReference type="EMBL" id="CAL1396327.1"/>
    </source>
</evidence>
<keyword evidence="5" id="KW-1185">Reference proteome</keyword>
<dbReference type="GO" id="GO:0003676">
    <property type="term" value="F:nucleic acid binding"/>
    <property type="evidence" value="ECO:0007669"/>
    <property type="project" value="InterPro"/>
</dbReference>
<evidence type="ECO:0000259" key="3">
    <source>
        <dbReference type="PROSITE" id="PS50158"/>
    </source>
</evidence>
<keyword evidence="1" id="KW-0862">Zinc</keyword>
<accession>A0AAV2FE79</accession>
<protein>
    <recommendedName>
        <fullName evidence="3">CCHC-type domain-containing protein</fullName>
    </recommendedName>
</protein>